<dbReference type="SUPFAM" id="SSF47336">
    <property type="entry name" value="ACP-like"/>
    <property type="match status" value="1"/>
</dbReference>
<sequence>MTQHETVQHEAPVVEDVLAALREYVLRHILQNDTNDTDGTGGADGAEDAVEIDGHTPLLEWGILNSLSTAELVGHIRSRFDVLVPPEKVTGANFRNLNAVAALVVELHGTHRARPS</sequence>
<name>A0ABT1HPI4_STRSD</name>
<accession>A0ABT1HPI4</accession>
<keyword evidence="3" id="KW-1185">Reference proteome</keyword>
<dbReference type="Proteomes" id="UP001205311">
    <property type="component" value="Unassembled WGS sequence"/>
</dbReference>
<reference evidence="2 3" key="1">
    <citation type="submission" date="2022-06" db="EMBL/GenBank/DDBJ databases">
        <title>Genomic Encyclopedia of Archaeal and Bacterial Type Strains, Phase II (KMG-II): from individual species to whole genera.</title>
        <authorList>
            <person name="Goeker M."/>
        </authorList>
    </citation>
    <scope>NUCLEOTIDE SEQUENCE [LARGE SCALE GENOMIC DNA]</scope>
    <source>
        <strain evidence="2 3">DSM 40477</strain>
    </source>
</reference>
<evidence type="ECO:0000259" key="1">
    <source>
        <dbReference type="Pfam" id="PF00550"/>
    </source>
</evidence>
<dbReference type="RefSeq" id="WP_253668386.1">
    <property type="nucleotide sequence ID" value="NZ_JAMTCP010000004.1"/>
</dbReference>
<comment type="caution">
    <text evidence="2">The sequence shown here is derived from an EMBL/GenBank/DDBJ whole genome shotgun (WGS) entry which is preliminary data.</text>
</comment>
<protein>
    <submittedName>
        <fullName evidence="2">Acyl carrier protein</fullName>
    </submittedName>
</protein>
<evidence type="ECO:0000313" key="3">
    <source>
        <dbReference type="Proteomes" id="UP001205311"/>
    </source>
</evidence>
<dbReference type="EMBL" id="JAMTCP010000004">
    <property type="protein sequence ID" value="MCP2257425.1"/>
    <property type="molecule type" value="Genomic_DNA"/>
</dbReference>
<feature type="domain" description="Carrier" evidence="1">
    <location>
        <begin position="48"/>
        <end position="103"/>
    </location>
</feature>
<evidence type="ECO:0000313" key="2">
    <source>
        <dbReference type="EMBL" id="MCP2257425.1"/>
    </source>
</evidence>
<dbReference type="Pfam" id="PF00550">
    <property type="entry name" value="PP-binding"/>
    <property type="match status" value="1"/>
</dbReference>
<proteinExistence type="predicted"/>
<gene>
    <name evidence="2" type="ORF">LX15_001110</name>
</gene>
<organism evidence="2 3">
    <name type="scientific">Streptoalloteichus tenebrarius (strain ATCC 17920 / DSM 40477 / JCM 4838 / CBS 697.72 / NBRC 16177 / NCIMB 11028 / NRRL B-12390 / A12253. 1 / ISP 5477)</name>
    <name type="common">Streptomyces tenebrarius</name>
    <dbReference type="NCBI Taxonomy" id="1933"/>
    <lineage>
        <taxon>Bacteria</taxon>
        <taxon>Bacillati</taxon>
        <taxon>Actinomycetota</taxon>
        <taxon>Actinomycetes</taxon>
        <taxon>Pseudonocardiales</taxon>
        <taxon>Pseudonocardiaceae</taxon>
        <taxon>Streptoalloteichus</taxon>
    </lineage>
</organism>
<dbReference type="InterPro" id="IPR009081">
    <property type="entry name" value="PP-bd_ACP"/>
</dbReference>
<dbReference type="InterPro" id="IPR036736">
    <property type="entry name" value="ACP-like_sf"/>
</dbReference>
<dbReference type="Gene3D" id="1.10.1200.10">
    <property type="entry name" value="ACP-like"/>
    <property type="match status" value="1"/>
</dbReference>